<keyword evidence="2" id="KW-1185">Reference proteome</keyword>
<name>A0AAE1DQG2_9GAST</name>
<protein>
    <submittedName>
        <fullName evidence="1">Uncharacterized protein</fullName>
    </submittedName>
</protein>
<accession>A0AAE1DQG2</accession>
<dbReference type="EMBL" id="JAWDGP010003052">
    <property type="protein sequence ID" value="KAK3777958.1"/>
    <property type="molecule type" value="Genomic_DNA"/>
</dbReference>
<evidence type="ECO:0000313" key="2">
    <source>
        <dbReference type="Proteomes" id="UP001283361"/>
    </source>
</evidence>
<dbReference type="AlphaFoldDB" id="A0AAE1DQG2"/>
<sequence>MLSLVRLKPRVRAALLLVMGAWAIVRASQLASQLQQAHRCYHWIEGLHSNLCQCVLEMMLIWISESQSFIPCWCYR</sequence>
<proteinExistence type="predicted"/>
<organism evidence="1 2">
    <name type="scientific">Elysia crispata</name>
    <name type="common">lettuce slug</name>
    <dbReference type="NCBI Taxonomy" id="231223"/>
    <lineage>
        <taxon>Eukaryota</taxon>
        <taxon>Metazoa</taxon>
        <taxon>Spiralia</taxon>
        <taxon>Lophotrochozoa</taxon>
        <taxon>Mollusca</taxon>
        <taxon>Gastropoda</taxon>
        <taxon>Heterobranchia</taxon>
        <taxon>Euthyneura</taxon>
        <taxon>Panpulmonata</taxon>
        <taxon>Sacoglossa</taxon>
        <taxon>Placobranchoidea</taxon>
        <taxon>Plakobranchidae</taxon>
        <taxon>Elysia</taxon>
    </lineage>
</organism>
<evidence type="ECO:0000313" key="1">
    <source>
        <dbReference type="EMBL" id="KAK3777958.1"/>
    </source>
</evidence>
<gene>
    <name evidence="1" type="ORF">RRG08_018279</name>
</gene>
<comment type="caution">
    <text evidence="1">The sequence shown here is derived from an EMBL/GenBank/DDBJ whole genome shotgun (WGS) entry which is preliminary data.</text>
</comment>
<dbReference type="Proteomes" id="UP001283361">
    <property type="component" value="Unassembled WGS sequence"/>
</dbReference>
<reference evidence="1" key="1">
    <citation type="journal article" date="2023" name="G3 (Bethesda)">
        <title>A reference genome for the long-term kleptoplast-retaining sea slug Elysia crispata morphotype clarki.</title>
        <authorList>
            <person name="Eastman K.E."/>
            <person name="Pendleton A.L."/>
            <person name="Shaikh M.A."/>
            <person name="Suttiyut T."/>
            <person name="Ogas R."/>
            <person name="Tomko P."/>
            <person name="Gavelis G."/>
            <person name="Widhalm J.R."/>
            <person name="Wisecaver J.H."/>
        </authorList>
    </citation>
    <scope>NUCLEOTIDE SEQUENCE</scope>
    <source>
        <strain evidence="1">ECLA1</strain>
    </source>
</reference>